<dbReference type="InterPro" id="IPR036864">
    <property type="entry name" value="Zn2-C6_fun-type_DNA-bd_sf"/>
</dbReference>
<feature type="non-terminal residue" evidence="7">
    <location>
        <position position="546"/>
    </location>
</feature>
<dbReference type="PANTHER" id="PTHR47424">
    <property type="entry name" value="REGULATORY PROTEIN GAL4"/>
    <property type="match status" value="1"/>
</dbReference>
<dbReference type="CDD" id="cd12148">
    <property type="entry name" value="fungal_TF_MHR"/>
    <property type="match status" value="1"/>
</dbReference>
<dbReference type="SUPFAM" id="SSF57701">
    <property type="entry name" value="Zn2/Cys6 DNA-binding domain"/>
    <property type="match status" value="1"/>
</dbReference>
<dbReference type="InterPro" id="IPR051127">
    <property type="entry name" value="Fungal_SecMet_Regulators"/>
</dbReference>
<proteinExistence type="predicted"/>
<dbReference type="EMBL" id="JAGSXJ010000007">
    <property type="protein sequence ID" value="KAH6689815.1"/>
    <property type="molecule type" value="Genomic_DNA"/>
</dbReference>
<evidence type="ECO:0000313" key="8">
    <source>
        <dbReference type="Proteomes" id="UP000770015"/>
    </source>
</evidence>
<dbReference type="Gene3D" id="4.10.240.10">
    <property type="entry name" value="Zn(2)-C6 fungal-type DNA-binding domain"/>
    <property type="match status" value="1"/>
</dbReference>
<evidence type="ECO:0000256" key="5">
    <source>
        <dbReference type="SAM" id="MobiDB-lite"/>
    </source>
</evidence>
<evidence type="ECO:0000313" key="7">
    <source>
        <dbReference type="EMBL" id="KAH6689815.1"/>
    </source>
</evidence>
<dbReference type="Proteomes" id="UP000770015">
    <property type="component" value="Unassembled WGS sequence"/>
</dbReference>
<feature type="domain" description="Zn(2)-C6 fungal-type" evidence="6">
    <location>
        <begin position="9"/>
        <end position="38"/>
    </location>
</feature>
<dbReference type="SMART" id="SM00906">
    <property type="entry name" value="Fungal_trans"/>
    <property type="match status" value="1"/>
</dbReference>
<feature type="region of interest" description="Disordered" evidence="5">
    <location>
        <begin position="62"/>
        <end position="88"/>
    </location>
</feature>
<dbReference type="GO" id="GO:0008270">
    <property type="term" value="F:zinc ion binding"/>
    <property type="evidence" value="ECO:0007669"/>
    <property type="project" value="InterPro"/>
</dbReference>
<evidence type="ECO:0000256" key="3">
    <source>
        <dbReference type="ARBA" id="ARBA00023163"/>
    </source>
</evidence>
<dbReference type="GO" id="GO:0003677">
    <property type="term" value="F:DNA binding"/>
    <property type="evidence" value="ECO:0007669"/>
    <property type="project" value="InterPro"/>
</dbReference>
<protein>
    <submittedName>
        <fullName evidence="7">Fungal-specific transcription factor domain-containing protein</fullName>
    </submittedName>
</protein>
<keyword evidence="3" id="KW-0804">Transcription</keyword>
<keyword evidence="1" id="KW-0479">Metal-binding</keyword>
<dbReference type="InterPro" id="IPR007219">
    <property type="entry name" value="XnlR_reg_dom"/>
</dbReference>
<sequence length="546" mass="60193">MYSRLTQSRCQACRNRKVKCSGAQPCRYCIKRRQQCIFPDNVRKKRYAVDYVEGLEALARRSSGGIRSAEASRDDEMPLPGGETDSEGAIIPETVNSSSVHFSNQIESLPSLQRPPTASTTADETLISDDVYRIHRPPLAVMPSEPEWPSPSQAHQLLDTHLFDPRTISDRLSLAFELPVSHDGWDSIHRLQLLMVFALGQLLGGELQAGEALPGIGFFHQVESRLPRLSVLRDLGLVAVETLGLMAFYLQCADRRDDAYVHAGFALRLAISHGLARTTDSALSRSEAAHRNRLWWTIYMQERRLASATGNPVSIQDDAIATPPPTETPGFTSPTALNMNVKLARLTGQTMETIYSHKSRSVSWYIRSVKVILGRLSRVATSIPSKYSVDFAKPIVPSRTSATLHLMLYQNIILVTRPTLLHLAKIKLAAESDAASRMDTSLFANLSEACTEAASRSLDLLLAMIKQRIIANFGFFDLDATFSAAFVFVLIERIYPSSTNGNGVANIQRASEIMQYLASRGNKAAAKRHADLERICSHIGLSVGGG</sequence>
<evidence type="ECO:0000256" key="4">
    <source>
        <dbReference type="ARBA" id="ARBA00023242"/>
    </source>
</evidence>
<dbReference type="SMART" id="SM00066">
    <property type="entry name" value="GAL4"/>
    <property type="match status" value="1"/>
</dbReference>
<evidence type="ECO:0000256" key="1">
    <source>
        <dbReference type="ARBA" id="ARBA00022723"/>
    </source>
</evidence>
<dbReference type="OrthoDB" id="3266505at2759"/>
<keyword evidence="2" id="KW-0805">Transcription regulation</keyword>
<evidence type="ECO:0000259" key="6">
    <source>
        <dbReference type="PROSITE" id="PS50048"/>
    </source>
</evidence>
<comment type="caution">
    <text evidence="7">The sequence shown here is derived from an EMBL/GenBank/DDBJ whole genome shotgun (WGS) entry which is preliminary data.</text>
</comment>
<organism evidence="7 8">
    <name type="scientific">Plectosphaerella plurivora</name>
    <dbReference type="NCBI Taxonomy" id="936078"/>
    <lineage>
        <taxon>Eukaryota</taxon>
        <taxon>Fungi</taxon>
        <taxon>Dikarya</taxon>
        <taxon>Ascomycota</taxon>
        <taxon>Pezizomycotina</taxon>
        <taxon>Sordariomycetes</taxon>
        <taxon>Hypocreomycetidae</taxon>
        <taxon>Glomerellales</taxon>
        <taxon>Plectosphaerellaceae</taxon>
        <taxon>Plectosphaerella</taxon>
    </lineage>
</organism>
<accession>A0A9P8VGD0</accession>
<dbReference type="Pfam" id="PF04082">
    <property type="entry name" value="Fungal_trans"/>
    <property type="match status" value="1"/>
</dbReference>
<keyword evidence="4" id="KW-0539">Nucleus</keyword>
<evidence type="ECO:0000256" key="2">
    <source>
        <dbReference type="ARBA" id="ARBA00023015"/>
    </source>
</evidence>
<dbReference type="Pfam" id="PF00172">
    <property type="entry name" value="Zn_clus"/>
    <property type="match status" value="1"/>
</dbReference>
<dbReference type="CDD" id="cd00067">
    <property type="entry name" value="GAL4"/>
    <property type="match status" value="1"/>
</dbReference>
<name>A0A9P8VGD0_9PEZI</name>
<dbReference type="PANTHER" id="PTHR47424:SF6">
    <property type="entry name" value="PROLINE UTILIZATION TRANS-ACTIVATOR"/>
    <property type="match status" value="1"/>
</dbReference>
<dbReference type="InterPro" id="IPR001138">
    <property type="entry name" value="Zn2Cys6_DnaBD"/>
</dbReference>
<dbReference type="GO" id="GO:0000981">
    <property type="term" value="F:DNA-binding transcription factor activity, RNA polymerase II-specific"/>
    <property type="evidence" value="ECO:0007669"/>
    <property type="project" value="InterPro"/>
</dbReference>
<dbReference type="PROSITE" id="PS50048">
    <property type="entry name" value="ZN2_CY6_FUNGAL_2"/>
    <property type="match status" value="1"/>
</dbReference>
<dbReference type="AlphaFoldDB" id="A0A9P8VGD0"/>
<keyword evidence="8" id="KW-1185">Reference proteome</keyword>
<gene>
    <name evidence="7" type="ORF">F5X68DRAFT_268137</name>
</gene>
<reference evidence="7" key="1">
    <citation type="journal article" date="2021" name="Nat. Commun.">
        <title>Genetic determinants of endophytism in the Arabidopsis root mycobiome.</title>
        <authorList>
            <person name="Mesny F."/>
            <person name="Miyauchi S."/>
            <person name="Thiergart T."/>
            <person name="Pickel B."/>
            <person name="Atanasova L."/>
            <person name="Karlsson M."/>
            <person name="Huettel B."/>
            <person name="Barry K.W."/>
            <person name="Haridas S."/>
            <person name="Chen C."/>
            <person name="Bauer D."/>
            <person name="Andreopoulos W."/>
            <person name="Pangilinan J."/>
            <person name="LaButti K."/>
            <person name="Riley R."/>
            <person name="Lipzen A."/>
            <person name="Clum A."/>
            <person name="Drula E."/>
            <person name="Henrissat B."/>
            <person name="Kohler A."/>
            <person name="Grigoriev I.V."/>
            <person name="Martin F.M."/>
            <person name="Hacquard S."/>
        </authorList>
    </citation>
    <scope>NUCLEOTIDE SEQUENCE</scope>
    <source>
        <strain evidence="7">MPI-SDFR-AT-0117</strain>
    </source>
</reference>
<dbReference type="GO" id="GO:0006351">
    <property type="term" value="P:DNA-templated transcription"/>
    <property type="evidence" value="ECO:0007669"/>
    <property type="project" value="InterPro"/>
</dbReference>